<organism evidence="2 3">
    <name type="scientific">Natronoflexus pectinivorans</name>
    <dbReference type="NCBI Taxonomy" id="682526"/>
    <lineage>
        <taxon>Bacteria</taxon>
        <taxon>Pseudomonadati</taxon>
        <taxon>Bacteroidota</taxon>
        <taxon>Bacteroidia</taxon>
        <taxon>Marinilabiliales</taxon>
        <taxon>Marinilabiliaceae</taxon>
        <taxon>Natronoflexus</taxon>
    </lineage>
</organism>
<protein>
    <submittedName>
        <fullName evidence="2">Uncharacterized protein</fullName>
    </submittedName>
</protein>
<keyword evidence="1" id="KW-0472">Membrane</keyword>
<proteinExistence type="predicted"/>
<evidence type="ECO:0000313" key="2">
    <source>
        <dbReference type="EMBL" id="TCO09183.1"/>
    </source>
</evidence>
<dbReference type="AlphaFoldDB" id="A0A4R2GK38"/>
<gene>
    <name evidence="2" type="ORF">EV194_10394</name>
</gene>
<keyword evidence="1" id="KW-1133">Transmembrane helix</keyword>
<name>A0A4R2GK38_9BACT</name>
<keyword evidence="1" id="KW-0812">Transmembrane</keyword>
<reference evidence="2 3" key="1">
    <citation type="submission" date="2019-03" db="EMBL/GenBank/DDBJ databases">
        <title>Genomic Encyclopedia of Type Strains, Phase IV (KMG-IV): sequencing the most valuable type-strain genomes for metagenomic binning, comparative biology and taxonomic classification.</title>
        <authorList>
            <person name="Goeker M."/>
        </authorList>
    </citation>
    <scope>NUCLEOTIDE SEQUENCE [LARGE SCALE GENOMIC DNA]</scope>
    <source>
        <strain evidence="2 3">DSM 24179</strain>
    </source>
</reference>
<comment type="caution">
    <text evidence="2">The sequence shown here is derived from an EMBL/GenBank/DDBJ whole genome shotgun (WGS) entry which is preliminary data.</text>
</comment>
<feature type="transmembrane region" description="Helical" evidence="1">
    <location>
        <begin position="48"/>
        <end position="67"/>
    </location>
</feature>
<accession>A0A4R2GK38</accession>
<keyword evidence="3" id="KW-1185">Reference proteome</keyword>
<sequence>MTRRALKMASNSYIYYLCCNHNQNRTGDIVYKYNRILTKQKKLTIRELLKYLLISEIYLYSAAFSVFNRSDTMVIGPTPPGTGVI</sequence>
<evidence type="ECO:0000256" key="1">
    <source>
        <dbReference type="SAM" id="Phobius"/>
    </source>
</evidence>
<dbReference type="Proteomes" id="UP000295221">
    <property type="component" value="Unassembled WGS sequence"/>
</dbReference>
<evidence type="ECO:0000313" key="3">
    <source>
        <dbReference type="Proteomes" id="UP000295221"/>
    </source>
</evidence>
<dbReference type="EMBL" id="SLWK01000003">
    <property type="protein sequence ID" value="TCO09183.1"/>
    <property type="molecule type" value="Genomic_DNA"/>
</dbReference>